<dbReference type="Gene3D" id="3.30.40.10">
    <property type="entry name" value="Zinc/RING finger domain, C3HC4 (zinc finger)"/>
    <property type="match status" value="1"/>
</dbReference>
<gene>
    <name evidence="5" type="ORF">CSSPJE1EN2_LOCUS471</name>
</gene>
<evidence type="ECO:0000256" key="2">
    <source>
        <dbReference type="SAM" id="MobiDB-lite"/>
    </source>
</evidence>
<keyword evidence="6" id="KW-1185">Reference proteome</keyword>
<accession>A0ABP1A4Y1</accession>
<dbReference type="CDD" id="cd16454">
    <property type="entry name" value="RING-H2_PA-TM-RING"/>
    <property type="match status" value="1"/>
</dbReference>
<keyword evidence="3" id="KW-1133">Transmembrane helix</keyword>
<dbReference type="PANTHER" id="PTHR47035:SF3">
    <property type="entry name" value="OS11G0150450 PROTEIN"/>
    <property type="match status" value="1"/>
</dbReference>
<feature type="transmembrane region" description="Helical" evidence="3">
    <location>
        <begin position="6"/>
        <end position="25"/>
    </location>
</feature>
<dbReference type="InterPro" id="IPR013083">
    <property type="entry name" value="Znf_RING/FYVE/PHD"/>
</dbReference>
<keyword evidence="1" id="KW-0862">Zinc</keyword>
<keyword evidence="3" id="KW-0812">Transmembrane</keyword>
<protein>
    <recommendedName>
        <fullName evidence="4">RING-type domain-containing protein</fullName>
    </recommendedName>
</protein>
<keyword evidence="1" id="KW-0479">Metal-binding</keyword>
<feature type="domain" description="RING-type" evidence="4">
    <location>
        <begin position="86"/>
        <end position="128"/>
    </location>
</feature>
<keyword evidence="3" id="KW-0472">Membrane</keyword>
<sequence length="402" mass="44294">MMIWTQIAVGFTVLVCFTFLCYYCCRNRNMRTRFQTSVRQISAIPEPQLLLLNDEGGIQKDVLKTFPTINANELKIQGVQEENRQCSICLQEYEDSDLLRQLPICGHIFHITCVDPWLQKKPTCPVCRIILLSTKASETRITPSVTTTLSTLTVELAAASSTPSWILVNRPLPLPRATQLFRSTATSSSSSSSSSSGASYSNGISDLEASGEYPLLSKATDSGRHLAGVASTGPACNNIPIEKSRNVKKKHSVNNNDRGFSSTESFSFQLPDSFITEDAVLEHQMESPEPGVEADQTMISFSNNKFQATTTKTNPYTDLDPRAWPANMMMPSRVSSSSKMEEANLTVWCSSGSVPTVQDESRVSLNSHLPLTLSPEQCSYQFLPVVTAPCSADFSFVPTTRR</sequence>
<organism evidence="5 6">
    <name type="scientific">Sphagnum jensenii</name>
    <dbReference type="NCBI Taxonomy" id="128206"/>
    <lineage>
        <taxon>Eukaryota</taxon>
        <taxon>Viridiplantae</taxon>
        <taxon>Streptophyta</taxon>
        <taxon>Embryophyta</taxon>
        <taxon>Bryophyta</taxon>
        <taxon>Sphagnophytina</taxon>
        <taxon>Sphagnopsida</taxon>
        <taxon>Sphagnales</taxon>
        <taxon>Sphagnaceae</taxon>
        <taxon>Sphagnum</taxon>
    </lineage>
</organism>
<name>A0ABP1A4Y1_9BRYO</name>
<dbReference type="PANTHER" id="PTHR47035">
    <property type="entry name" value="OS11G0150450 PROTEIN"/>
    <property type="match status" value="1"/>
</dbReference>
<dbReference type="EMBL" id="OZ023702">
    <property type="protein sequence ID" value="CAK9857476.1"/>
    <property type="molecule type" value="Genomic_DNA"/>
</dbReference>
<dbReference type="PROSITE" id="PS50089">
    <property type="entry name" value="ZF_RING_2"/>
    <property type="match status" value="1"/>
</dbReference>
<evidence type="ECO:0000256" key="1">
    <source>
        <dbReference type="PROSITE-ProRule" id="PRU00175"/>
    </source>
</evidence>
<dbReference type="SMART" id="SM00184">
    <property type="entry name" value="RING"/>
    <property type="match status" value="1"/>
</dbReference>
<evidence type="ECO:0000256" key="3">
    <source>
        <dbReference type="SAM" id="Phobius"/>
    </source>
</evidence>
<evidence type="ECO:0000259" key="4">
    <source>
        <dbReference type="PROSITE" id="PS50089"/>
    </source>
</evidence>
<feature type="region of interest" description="Disordered" evidence="2">
    <location>
        <begin position="228"/>
        <end position="262"/>
    </location>
</feature>
<dbReference type="InterPro" id="IPR001841">
    <property type="entry name" value="Znf_RING"/>
</dbReference>
<feature type="compositionally biased region" description="Polar residues" evidence="2">
    <location>
        <begin position="253"/>
        <end position="262"/>
    </location>
</feature>
<dbReference type="Pfam" id="PF13639">
    <property type="entry name" value="zf-RING_2"/>
    <property type="match status" value="1"/>
</dbReference>
<keyword evidence="1" id="KW-0863">Zinc-finger</keyword>
<dbReference type="Proteomes" id="UP001497522">
    <property type="component" value="Chromosome 1"/>
</dbReference>
<dbReference type="InterPro" id="IPR053070">
    <property type="entry name" value="RING-type_E3_ubiquitin-ligase"/>
</dbReference>
<dbReference type="SUPFAM" id="SSF57850">
    <property type="entry name" value="RING/U-box"/>
    <property type="match status" value="1"/>
</dbReference>
<evidence type="ECO:0000313" key="5">
    <source>
        <dbReference type="EMBL" id="CAK9857476.1"/>
    </source>
</evidence>
<reference evidence="5 6" key="1">
    <citation type="submission" date="2024-03" db="EMBL/GenBank/DDBJ databases">
        <authorList>
            <consortium name="ELIXIR-Norway"/>
            <consortium name="Elixir Norway"/>
        </authorList>
    </citation>
    <scope>NUCLEOTIDE SEQUENCE [LARGE SCALE GENOMIC DNA]</scope>
</reference>
<evidence type="ECO:0000313" key="6">
    <source>
        <dbReference type="Proteomes" id="UP001497522"/>
    </source>
</evidence>
<proteinExistence type="predicted"/>